<protein>
    <recommendedName>
        <fullName evidence="4">DNA excision repair protein ERCC-1</fullName>
    </recommendedName>
</protein>
<evidence type="ECO:0000313" key="2">
    <source>
        <dbReference type="EMBL" id="GJJ06669.1"/>
    </source>
</evidence>
<dbReference type="Proteomes" id="UP001050691">
    <property type="component" value="Unassembled WGS sequence"/>
</dbReference>
<evidence type="ECO:0000313" key="3">
    <source>
        <dbReference type="Proteomes" id="UP001050691"/>
    </source>
</evidence>
<feature type="compositionally biased region" description="Acidic residues" evidence="1">
    <location>
        <begin position="243"/>
        <end position="265"/>
    </location>
</feature>
<dbReference type="GO" id="GO:0006302">
    <property type="term" value="P:double-strand break repair"/>
    <property type="evidence" value="ECO:0007669"/>
    <property type="project" value="UniProtKB-ARBA"/>
</dbReference>
<dbReference type="GO" id="GO:0003697">
    <property type="term" value="F:single-stranded DNA binding"/>
    <property type="evidence" value="ECO:0007669"/>
    <property type="project" value="TreeGrafter"/>
</dbReference>
<name>A0AAV5A1P5_9AGAM</name>
<dbReference type="GO" id="GO:0070914">
    <property type="term" value="P:UV-damage excision repair"/>
    <property type="evidence" value="ECO:0007669"/>
    <property type="project" value="TreeGrafter"/>
</dbReference>
<dbReference type="SUPFAM" id="SSF47781">
    <property type="entry name" value="RuvA domain 2-like"/>
    <property type="match status" value="1"/>
</dbReference>
<dbReference type="GO" id="GO:0070522">
    <property type="term" value="C:ERCC4-ERCC1 complex"/>
    <property type="evidence" value="ECO:0007669"/>
    <property type="project" value="TreeGrafter"/>
</dbReference>
<dbReference type="AlphaFoldDB" id="A0AAV5A1P5"/>
<proteinExistence type="predicted"/>
<feature type="compositionally biased region" description="Low complexity" evidence="1">
    <location>
        <begin position="135"/>
        <end position="146"/>
    </location>
</feature>
<dbReference type="GO" id="GO:0006312">
    <property type="term" value="P:mitotic recombination"/>
    <property type="evidence" value="ECO:0007669"/>
    <property type="project" value="TreeGrafter"/>
</dbReference>
<dbReference type="InterPro" id="IPR004579">
    <property type="entry name" value="ERCC1/RAD10/SWI10"/>
</dbReference>
<accession>A0AAV5A1P5</accession>
<dbReference type="GO" id="GO:0000110">
    <property type="term" value="C:nucleotide-excision repair factor 1 complex"/>
    <property type="evidence" value="ECO:0007669"/>
    <property type="project" value="TreeGrafter"/>
</dbReference>
<feature type="region of interest" description="Disordered" evidence="1">
    <location>
        <begin position="127"/>
        <end position="146"/>
    </location>
</feature>
<dbReference type="PANTHER" id="PTHR12749">
    <property type="entry name" value="EXCISION REPAIR CROSS-COMPLEMENTING 1 ERCC1"/>
    <property type="match status" value="1"/>
</dbReference>
<dbReference type="Gene3D" id="1.10.150.20">
    <property type="entry name" value="5' to 3' exonuclease, C-terminal subdomain"/>
    <property type="match status" value="1"/>
</dbReference>
<dbReference type="PANTHER" id="PTHR12749:SF0">
    <property type="entry name" value="DNA EXCISION REPAIR PROTEIN ERCC-1"/>
    <property type="match status" value="1"/>
</dbReference>
<organism evidence="2 3">
    <name type="scientific">Clathrus columnatus</name>
    <dbReference type="NCBI Taxonomy" id="1419009"/>
    <lineage>
        <taxon>Eukaryota</taxon>
        <taxon>Fungi</taxon>
        <taxon>Dikarya</taxon>
        <taxon>Basidiomycota</taxon>
        <taxon>Agaricomycotina</taxon>
        <taxon>Agaricomycetes</taxon>
        <taxon>Phallomycetidae</taxon>
        <taxon>Phallales</taxon>
        <taxon>Clathraceae</taxon>
        <taxon>Clathrus</taxon>
    </lineage>
</organism>
<dbReference type="InterPro" id="IPR011335">
    <property type="entry name" value="Restrct_endonuc-II-like"/>
</dbReference>
<dbReference type="EMBL" id="BPWL01000001">
    <property type="protein sequence ID" value="GJJ06669.1"/>
    <property type="molecule type" value="Genomic_DNA"/>
</dbReference>
<gene>
    <name evidence="2" type="ORF">Clacol_000864</name>
</gene>
<evidence type="ECO:0000256" key="1">
    <source>
        <dbReference type="SAM" id="MobiDB-lite"/>
    </source>
</evidence>
<feature type="compositionally biased region" description="Low complexity" evidence="1">
    <location>
        <begin position="193"/>
        <end position="206"/>
    </location>
</feature>
<dbReference type="InterPro" id="IPR010994">
    <property type="entry name" value="RuvA_2-like"/>
</dbReference>
<feature type="compositionally biased region" description="Polar residues" evidence="1">
    <location>
        <begin position="209"/>
        <end position="224"/>
    </location>
</feature>
<evidence type="ECO:0008006" key="4">
    <source>
        <dbReference type="Google" id="ProtNLM"/>
    </source>
</evidence>
<dbReference type="Gene3D" id="3.40.50.10130">
    <property type="match status" value="1"/>
</dbReference>
<dbReference type="GO" id="GO:0003684">
    <property type="term" value="F:damaged DNA binding"/>
    <property type="evidence" value="ECO:0007669"/>
    <property type="project" value="InterPro"/>
</dbReference>
<sequence>MNPVLDAIRNVPKEFGDIVPDFKVGRTTGVLYLRIEEAAHYLTTYKQFEFKPPNLIKERVDKDYGSILQAGFTSIRGINKTDVETLRTHLRSVANISKASEGELLNLPGFGPTKVRRLQEAFQKPFYPSHQNKKTTPFQFPTTTGTDTVTEADEMALVEEEEAQHHPSSTVQPFPIASSSKVRLEQQYLEMDNSGGNSMSGSGPPSLIQKKTTTTNEFRSTATSAPPPERLRLPRSPSPVWDIELDLNEDDDSPPPEIEEEEEEDSKLTATLSNDIASTTDPDRPLKKLKTTHTFGDPDIILLED</sequence>
<comment type="caution">
    <text evidence="2">The sequence shown here is derived from an EMBL/GenBank/DDBJ whole genome shotgun (WGS) entry which is preliminary data.</text>
</comment>
<dbReference type="Pfam" id="PF14520">
    <property type="entry name" value="HHH_5"/>
    <property type="match status" value="1"/>
</dbReference>
<feature type="region of interest" description="Disordered" evidence="1">
    <location>
        <begin position="192"/>
        <end position="305"/>
    </location>
</feature>
<keyword evidence="3" id="KW-1185">Reference proteome</keyword>
<reference evidence="2" key="1">
    <citation type="submission" date="2021-10" db="EMBL/GenBank/DDBJ databases">
        <title>De novo Genome Assembly of Clathrus columnatus (Basidiomycota, Fungi) Using Illumina and Nanopore Sequence Data.</title>
        <authorList>
            <person name="Ogiso-Tanaka E."/>
            <person name="Itagaki H."/>
            <person name="Hosoya T."/>
            <person name="Hosaka K."/>
        </authorList>
    </citation>
    <scope>NUCLEOTIDE SEQUENCE</scope>
    <source>
        <strain evidence="2">MO-923</strain>
    </source>
</reference>
<dbReference type="SUPFAM" id="SSF52980">
    <property type="entry name" value="Restriction endonuclease-like"/>
    <property type="match status" value="1"/>
</dbReference>
<feature type="compositionally biased region" description="Polar residues" evidence="1">
    <location>
        <begin position="268"/>
        <end position="280"/>
    </location>
</feature>